<dbReference type="InterPro" id="IPR038305">
    <property type="entry name" value="HeLo_sf"/>
</dbReference>
<dbReference type="InterPro" id="IPR029498">
    <property type="entry name" value="HeLo_dom"/>
</dbReference>
<accession>A0A6A6DY49</accession>
<dbReference type="GO" id="GO:0005524">
    <property type="term" value="F:ATP binding"/>
    <property type="evidence" value="ECO:0007669"/>
    <property type="project" value="InterPro"/>
</dbReference>
<dbReference type="InterPro" id="IPR011009">
    <property type="entry name" value="Kinase-like_dom_sf"/>
</dbReference>
<dbReference type="EMBL" id="ML994641">
    <property type="protein sequence ID" value="KAF2183705.1"/>
    <property type="molecule type" value="Genomic_DNA"/>
</dbReference>
<dbReference type="Pfam" id="PF14479">
    <property type="entry name" value="HeLo"/>
    <property type="match status" value="1"/>
</dbReference>
<sequence length="559" mass="64620">MEPASLALAAFTSFKEVYLVSRFVYRVNVSRRNATPERKLLQSKFRYEVLFLQSLGHCFFRSGDIVDNAELNKRWWKQVYEIIERMRLLLGDYSRIAAEEDDTYKYFSPFLNSSMFDTKAIEFDINEGLPEPANSRPISFRALRWLGIKAGQKVNENLDDWKWALVEKRRFEHVLASLQEENSRLKDVLPLISMTASSNSRTHVKSQSPILETNDDTRRLGLAAHAQLREITSSAEYRKEIQILKEGLRPVALSTGSPLVVCEVAQHQSISKQKIERVLVEYKHYLQLRDSTEEEIQIDRQRAHQLARLLASAGENDLATLSFRGLQDEPDAARHIFTFHFPPGTDTLEGPVSLWNLIDTNRVDTRLDLSRRFQVAEALAKTIGGFHADGWVHKSLRSESVIFFYQENTMNLLVRFPYLVNFEYSRPQGAGTKLEFDNDCERNLYRHPDRQGEPRISFTRLHDLYALGVVLLEIGLWQTVSSMVKEVQVRSGGQRSVTNILKQLTKRRLSHHMGPTYAEAVLSCIDDRYEHRISNADFPMVFHDEVIRKLDVRALWNSQ</sequence>
<feature type="domain" description="Protein kinase" evidence="1">
    <location>
        <begin position="214"/>
        <end position="546"/>
    </location>
</feature>
<dbReference type="InterPro" id="IPR056002">
    <property type="entry name" value="DUF7580"/>
</dbReference>
<dbReference type="InterPro" id="IPR000719">
    <property type="entry name" value="Prot_kinase_dom"/>
</dbReference>
<evidence type="ECO:0000259" key="1">
    <source>
        <dbReference type="PROSITE" id="PS50011"/>
    </source>
</evidence>
<dbReference type="PROSITE" id="PS50011">
    <property type="entry name" value="PROTEIN_KINASE_DOM"/>
    <property type="match status" value="1"/>
</dbReference>
<evidence type="ECO:0000313" key="3">
    <source>
        <dbReference type="Proteomes" id="UP000800200"/>
    </source>
</evidence>
<protein>
    <recommendedName>
        <fullName evidence="1">Protein kinase domain-containing protein</fullName>
    </recommendedName>
</protein>
<dbReference type="GO" id="GO:0004672">
    <property type="term" value="F:protein kinase activity"/>
    <property type="evidence" value="ECO:0007669"/>
    <property type="project" value="InterPro"/>
</dbReference>
<dbReference type="PANTHER" id="PTHR37542:SF3">
    <property type="entry name" value="PRION-INHIBITION AND PROPAGATION HELO DOMAIN-CONTAINING PROTEIN"/>
    <property type="match status" value="1"/>
</dbReference>
<dbReference type="PANTHER" id="PTHR37542">
    <property type="entry name" value="HELO DOMAIN-CONTAINING PROTEIN-RELATED"/>
    <property type="match status" value="1"/>
</dbReference>
<dbReference type="Gene3D" id="1.20.120.1020">
    <property type="entry name" value="Prion-inhibition and propagation, HeLo domain"/>
    <property type="match status" value="1"/>
</dbReference>
<dbReference type="Gene3D" id="1.10.510.10">
    <property type="entry name" value="Transferase(Phosphotransferase) domain 1"/>
    <property type="match status" value="1"/>
</dbReference>
<dbReference type="Pfam" id="PF24476">
    <property type="entry name" value="DUF7580"/>
    <property type="match status" value="1"/>
</dbReference>
<dbReference type="SUPFAM" id="SSF56112">
    <property type="entry name" value="Protein kinase-like (PK-like)"/>
    <property type="match status" value="1"/>
</dbReference>
<dbReference type="Proteomes" id="UP000800200">
    <property type="component" value="Unassembled WGS sequence"/>
</dbReference>
<name>A0A6A6DY49_9PEZI</name>
<proteinExistence type="predicted"/>
<evidence type="ECO:0000313" key="2">
    <source>
        <dbReference type="EMBL" id="KAF2183705.1"/>
    </source>
</evidence>
<keyword evidence="3" id="KW-1185">Reference proteome</keyword>
<organism evidence="2 3">
    <name type="scientific">Zopfia rhizophila CBS 207.26</name>
    <dbReference type="NCBI Taxonomy" id="1314779"/>
    <lineage>
        <taxon>Eukaryota</taxon>
        <taxon>Fungi</taxon>
        <taxon>Dikarya</taxon>
        <taxon>Ascomycota</taxon>
        <taxon>Pezizomycotina</taxon>
        <taxon>Dothideomycetes</taxon>
        <taxon>Dothideomycetes incertae sedis</taxon>
        <taxon>Zopfiaceae</taxon>
        <taxon>Zopfia</taxon>
    </lineage>
</organism>
<dbReference type="AlphaFoldDB" id="A0A6A6DY49"/>
<reference evidence="2" key="1">
    <citation type="journal article" date="2020" name="Stud. Mycol.">
        <title>101 Dothideomycetes genomes: a test case for predicting lifestyles and emergence of pathogens.</title>
        <authorList>
            <person name="Haridas S."/>
            <person name="Albert R."/>
            <person name="Binder M."/>
            <person name="Bloem J."/>
            <person name="Labutti K."/>
            <person name="Salamov A."/>
            <person name="Andreopoulos B."/>
            <person name="Baker S."/>
            <person name="Barry K."/>
            <person name="Bills G."/>
            <person name="Bluhm B."/>
            <person name="Cannon C."/>
            <person name="Castanera R."/>
            <person name="Culley D."/>
            <person name="Daum C."/>
            <person name="Ezra D."/>
            <person name="Gonzalez J."/>
            <person name="Henrissat B."/>
            <person name="Kuo A."/>
            <person name="Liang C."/>
            <person name="Lipzen A."/>
            <person name="Lutzoni F."/>
            <person name="Magnuson J."/>
            <person name="Mondo S."/>
            <person name="Nolan M."/>
            <person name="Ohm R."/>
            <person name="Pangilinan J."/>
            <person name="Park H.-J."/>
            <person name="Ramirez L."/>
            <person name="Alfaro M."/>
            <person name="Sun H."/>
            <person name="Tritt A."/>
            <person name="Yoshinaga Y."/>
            <person name="Zwiers L.-H."/>
            <person name="Turgeon B."/>
            <person name="Goodwin S."/>
            <person name="Spatafora J."/>
            <person name="Crous P."/>
            <person name="Grigoriev I."/>
        </authorList>
    </citation>
    <scope>NUCLEOTIDE SEQUENCE</scope>
    <source>
        <strain evidence="2">CBS 207.26</strain>
    </source>
</reference>
<dbReference type="OrthoDB" id="1911848at2759"/>
<gene>
    <name evidence="2" type="ORF">K469DRAFT_667957</name>
</gene>